<dbReference type="InterPro" id="IPR014983">
    <property type="entry name" value="GAD-rel"/>
</dbReference>
<dbReference type="InterPro" id="IPR015002">
    <property type="entry name" value="T6SS_Tdi1_C"/>
</dbReference>
<gene>
    <name evidence="3" type="ORF">EDF85_4048</name>
</gene>
<evidence type="ECO:0000313" key="3">
    <source>
        <dbReference type="EMBL" id="ROQ48308.1"/>
    </source>
</evidence>
<evidence type="ECO:0000313" key="4">
    <source>
        <dbReference type="Proteomes" id="UP000269115"/>
    </source>
</evidence>
<comment type="caution">
    <text evidence="3">The sequence shown here is derived from an EMBL/GenBank/DDBJ whole genome shotgun (WGS) entry which is preliminary data.</text>
</comment>
<reference evidence="3 4" key="1">
    <citation type="submission" date="2018-11" db="EMBL/GenBank/DDBJ databases">
        <title>Genomic analyses of the natural microbiome of Caenorhabditis elegans.</title>
        <authorList>
            <person name="Samuel B."/>
        </authorList>
    </citation>
    <scope>NUCLEOTIDE SEQUENCE [LARGE SCALE GENOMIC DNA]</scope>
    <source>
        <strain evidence="3 4">BIGb0473</strain>
    </source>
</reference>
<dbReference type="AlphaFoldDB" id="A0A9X8HJE6"/>
<dbReference type="Pfam" id="PF08887">
    <property type="entry name" value="GAD-like"/>
    <property type="match status" value="1"/>
</dbReference>
<evidence type="ECO:0000259" key="1">
    <source>
        <dbReference type="Pfam" id="PF08887"/>
    </source>
</evidence>
<dbReference type="RefSeq" id="WP_043861310.1">
    <property type="nucleotide sequence ID" value="NZ_LKGZ01000045.1"/>
</dbReference>
<feature type="domain" description="GAD-related" evidence="1">
    <location>
        <begin position="6"/>
        <end position="108"/>
    </location>
</feature>
<accession>A0A9X8HJE6</accession>
<evidence type="ECO:0000259" key="2">
    <source>
        <dbReference type="Pfam" id="PF08906"/>
    </source>
</evidence>
<sequence length="204" mass="23494">MKDAFLEMFIEAMGEPAHQRPVPAESIAQYRGRLPDKLLEYWQEQGWGSYADGLFWLVNPHDYQHLLDMWLQGTEFEKLDTYHVIGRTAFGDLYAWGETYGRKLIVLCAYNRVYAMSSEKNVPCSNPDLELQSFLSMVEREDFDMEDADGEFLFERALQALGPLGEQELYGFEPALVMGGKAVLGNLRKLQLDVHLTILRQFGR</sequence>
<proteinExistence type="predicted"/>
<evidence type="ECO:0008006" key="5">
    <source>
        <dbReference type="Google" id="ProtNLM"/>
    </source>
</evidence>
<name>A0A9X8HJE6_PSEPU</name>
<dbReference type="EMBL" id="RJUR01000015">
    <property type="protein sequence ID" value="ROQ48308.1"/>
    <property type="molecule type" value="Genomic_DNA"/>
</dbReference>
<dbReference type="Proteomes" id="UP000269115">
    <property type="component" value="Unassembled WGS sequence"/>
</dbReference>
<protein>
    <recommendedName>
        <fullName evidence="5">GAD-like domain protein</fullName>
    </recommendedName>
</protein>
<dbReference type="OrthoDB" id="9016361at2"/>
<dbReference type="GeneID" id="87478739"/>
<dbReference type="Pfam" id="PF08906">
    <property type="entry name" value="T6SS_Tdi1_C"/>
    <property type="match status" value="1"/>
</dbReference>
<feature type="domain" description="T6SS immunity protein Tdi1 C-terminal" evidence="2">
    <location>
        <begin position="130"/>
        <end position="202"/>
    </location>
</feature>
<organism evidence="3 4">
    <name type="scientific">Pseudomonas putida</name>
    <name type="common">Arthrobacter siderocapsulatus</name>
    <dbReference type="NCBI Taxonomy" id="303"/>
    <lineage>
        <taxon>Bacteria</taxon>
        <taxon>Pseudomonadati</taxon>
        <taxon>Pseudomonadota</taxon>
        <taxon>Gammaproteobacteria</taxon>
        <taxon>Pseudomonadales</taxon>
        <taxon>Pseudomonadaceae</taxon>
        <taxon>Pseudomonas</taxon>
    </lineage>
</organism>